<reference evidence="2 3" key="1">
    <citation type="journal article" date="2022" name="Front. Cell. Infect. Microbiol.">
        <title>The Genomes of Two Strains of Taenia crassiceps the Animal Model for the Study of Human Cysticercosis.</title>
        <authorList>
            <person name="Bobes R.J."/>
            <person name="Estrada K."/>
            <person name="Rios-Valencia D.G."/>
            <person name="Calderon-Gallegos A."/>
            <person name="de la Torre P."/>
            <person name="Carrero J.C."/>
            <person name="Sanchez-Flores A."/>
            <person name="Laclette J.P."/>
        </authorList>
    </citation>
    <scope>NUCLEOTIDE SEQUENCE [LARGE SCALE GENOMIC DNA]</scope>
    <source>
        <strain evidence="2">WFUcys</strain>
    </source>
</reference>
<gene>
    <name evidence="2" type="ORF">TcWFU_009463</name>
</gene>
<sequence>MCKFSFSFKKVSVCYTNAGERLVDDERPRPSAKASHKHQPDHLPHGQLSLTICPFYAALVIPVKTGLPSQNRPLIDWGAPTRTVATVVGVIDSGSGRGLHSLSLPSSASAQKSSYQMSAARLMKLKCSSRIVASFEHLRL</sequence>
<evidence type="ECO:0000313" key="2">
    <source>
        <dbReference type="EMBL" id="KAL5109454.1"/>
    </source>
</evidence>
<dbReference type="EMBL" id="JAKROA010000003">
    <property type="protein sequence ID" value="KAL5109454.1"/>
    <property type="molecule type" value="Genomic_DNA"/>
</dbReference>
<keyword evidence="3" id="KW-1185">Reference proteome</keyword>
<feature type="region of interest" description="Disordered" evidence="1">
    <location>
        <begin position="24"/>
        <end position="43"/>
    </location>
</feature>
<protein>
    <submittedName>
        <fullName evidence="2">Uncharacterized protein</fullName>
    </submittedName>
</protein>
<proteinExistence type="predicted"/>
<organism evidence="2 3">
    <name type="scientific">Taenia crassiceps</name>
    <dbReference type="NCBI Taxonomy" id="6207"/>
    <lineage>
        <taxon>Eukaryota</taxon>
        <taxon>Metazoa</taxon>
        <taxon>Spiralia</taxon>
        <taxon>Lophotrochozoa</taxon>
        <taxon>Platyhelminthes</taxon>
        <taxon>Cestoda</taxon>
        <taxon>Eucestoda</taxon>
        <taxon>Cyclophyllidea</taxon>
        <taxon>Taeniidae</taxon>
        <taxon>Taenia</taxon>
    </lineage>
</organism>
<evidence type="ECO:0000256" key="1">
    <source>
        <dbReference type="SAM" id="MobiDB-lite"/>
    </source>
</evidence>
<comment type="caution">
    <text evidence="2">The sequence shown here is derived from an EMBL/GenBank/DDBJ whole genome shotgun (WGS) entry which is preliminary data.</text>
</comment>
<evidence type="ECO:0000313" key="3">
    <source>
        <dbReference type="Proteomes" id="UP001651158"/>
    </source>
</evidence>
<name>A0ABR4QI25_9CEST</name>
<dbReference type="Proteomes" id="UP001651158">
    <property type="component" value="Unassembled WGS sequence"/>
</dbReference>
<accession>A0ABR4QI25</accession>